<dbReference type="CDD" id="cd08045">
    <property type="entry name" value="HFD_TAF4"/>
    <property type="match status" value="1"/>
</dbReference>
<protein>
    <recommendedName>
        <fullName evidence="3">Transcription initiation factor TFIID subunit 4</fullName>
    </recommendedName>
    <alternativeName>
        <fullName evidence="8">TBP-associated factor 4</fullName>
    </alternativeName>
</protein>
<dbReference type="OrthoDB" id="21060at2759"/>
<dbReference type="InterPro" id="IPR007900">
    <property type="entry name" value="TAF4_C"/>
</dbReference>
<feature type="compositionally biased region" description="Polar residues" evidence="9">
    <location>
        <begin position="664"/>
        <end position="674"/>
    </location>
</feature>
<keyword evidence="4" id="KW-0805">Transcription regulation</keyword>
<evidence type="ECO:0000313" key="12">
    <source>
        <dbReference type="Proteomes" id="UP000245946"/>
    </source>
</evidence>
<dbReference type="InterPro" id="IPR045144">
    <property type="entry name" value="TAF4"/>
</dbReference>
<feature type="region of interest" description="Disordered" evidence="9">
    <location>
        <begin position="1"/>
        <end position="28"/>
    </location>
</feature>
<evidence type="ECO:0000256" key="8">
    <source>
        <dbReference type="ARBA" id="ARBA00031747"/>
    </source>
</evidence>
<keyword evidence="5" id="KW-0804">Transcription</keyword>
<dbReference type="PANTHER" id="PTHR15138">
    <property type="entry name" value="TRANSCRIPTION INITIATION FACTOR TFIID SUBUNIT 4"/>
    <property type="match status" value="1"/>
</dbReference>
<evidence type="ECO:0000259" key="10">
    <source>
        <dbReference type="Pfam" id="PF05236"/>
    </source>
</evidence>
<evidence type="ECO:0000256" key="7">
    <source>
        <dbReference type="ARBA" id="ARBA00025346"/>
    </source>
</evidence>
<evidence type="ECO:0000313" key="11">
    <source>
        <dbReference type="EMBL" id="PWN96038.1"/>
    </source>
</evidence>
<evidence type="ECO:0000256" key="1">
    <source>
        <dbReference type="ARBA" id="ARBA00004123"/>
    </source>
</evidence>
<dbReference type="GO" id="GO:0006367">
    <property type="term" value="P:transcription initiation at RNA polymerase II promoter"/>
    <property type="evidence" value="ECO:0007669"/>
    <property type="project" value="TreeGrafter"/>
</dbReference>
<feature type="compositionally biased region" description="Low complexity" evidence="9">
    <location>
        <begin position="714"/>
        <end position="729"/>
    </location>
</feature>
<dbReference type="RefSeq" id="XP_025596317.1">
    <property type="nucleotide sequence ID" value="XM_025743105.1"/>
</dbReference>
<feature type="compositionally biased region" description="Pro residues" evidence="9">
    <location>
        <begin position="176"/>
        <end position="185"/>
    </location>
</feature>
<reference evidence="11 12" key="1">
    <citation type="journal article" date="2018" name="Mol. Biol. Evol.">
        <title>Broad Genomic Sampling Reveals a Smut Pathogenic Ancestry of the Fungal Clade Ustilaginomycotina.</title>
        <authorList>
            <person name="Kijpornyongpan T."/>
            <person name="Mondo S.J."/>
            <person name="Barry K."/>
            <person name="Sandor L."/>
            <person name="Lee J."/>
            <person name="Lipzen A."/>
            <person name="Pangilinan J."/>
            <person name="LaButti K."/>
            <person name="Hainaut M."/>
            <person name="Henrissat B."/>
            <person name="Grigoriev I.V."/>
            <person name="Spatafora J.W."/>
            <person name="Aime M.C."/>
        </authorList>
    </citation>
    <scope>NUCLEOTIDE SEQUENCE [LARGE SCALE GENOMIC DNA]</scope>
    <source>
        <strain evidence="11 12">MCA 4186</strain>
    </source>
</reference>
<proteinExistence type="inferred from homology"/>
<organism evidence="11 12">
    <name type="scientific">Tilletiopsis washingtonensis</name>
    <dbReference type="NCBI Taxonomy" id="58919"/>
    <lineage>
        <taxon>Eukaryota</taxon>
        <taxon>Fungi</taxon>
        <taxon>Dikarya</taxon>
        <taxon>Basidiomycota</taxon>
        <taxon>Ustilaginomycotina</taxon>
        <taxon>Exobasidiomycetes</taxon>
        <taxon>Entylomatales</taxon>
        <taxon>Entylomatales incertae sedis</taxon>
        <taxon>Tilletiopsis</taxon>
    </lineage>
</organism>
<feature type="compositionally biased region" description="Low complexity" evidence="9">
    <location>
        <begin position="294"/>
        <end position="393"/>
    </location>
</feature>
<feature type="domain" description="Transcription initiation factor TFIID component TAF4 C-terminal" evidence="10">
    <location>
        <begin position="421"/>
        <end position="770"/>
    </location>
</feature>
<dbReference type="GO" id="GO:0016251">
    <property type="term" value="F:RNA polymerase II general transcription initiation factor activity"/>
    <property type="evidence" value="ECO:0007669"/>
    <property type="project" value="TreeGrafter"/>
</dbReference>
<evidence type="ECO:0000256" key="9">
    <source>
        <dbReference type="SAM" id="MobiDB-lite"/>
    </source>
</evidence>
<evidence type="ECO:0000256" key="6">
    <source>
        <dbReference type="ARBA" id="ARBA00023242"/>
    </source>
</evidence>
<name>A0A316Z502_9BASI</name>
<evidence type="ECO:0000256" key="3">
    <source>
        <dbReference type="ARBA" id="ARBA00017306"/>
    </source>
</evidence>
<feature type="compositionally biased region" description="Basic residues" evidence="9">
    <location>
        <begin position="248"/>
        <end position="259"/>
    </location>
</feature>
<evidence type="ECO:0000256" key="5">
    <source>
        <dbReference type="ARBA" id="ARBA00023163"/>
    </source>
</evidence>
<accession>A0A316Z502</accession>
<feature type="region of interest" description="Disordered" evidence="9">
    <location>
        <begin position="587"/>
        <end position="633"/>
    </location>
</feature>
<sequence>MSFPSGSGSGSGSGAGPSPKRVKLEPAATADMALDAPFDFGADLFGSPLPGGSASASNGVGNNGAHAAGAGNYWMSPPAQSGANVDASSLLAAADSAFPSWGDFAPAPPSSHAPQHQQGTDWAGMAAAAAAAAQQNQGMLHANMQGGMGGMPPGMGMGYGMPPPPQQGMGMYGAPMQPPAPPPPQAQAQQQMWSPPPPQQPLQPGQPMGPPAAAHPSSSSTAAHLLPPAAPPGKDVPLEHIEGAPPGKQRKKAAPKKKKKDAEAGQEATPTTVKVEQGEEEAPKKKPRGRPKKNPGTTPSASGAGATSASPHPGQSATPAPSVQPSATPAPTAPAAATPAPSASTGAAARPAGSATPAPVRLPMASATPAPAQPAAAAAPAAPTSAATAAPAAALPPPHFAPAPQAQPGAQAQAQDGVDGLQDVVGMSGVDLRAEEDAIQQRDALGDSMQQAYMNSTGGKMGESFLTLPALALAMRSVASQHGLGIDIEALHYLSLATQQRFRNLVAAMIAASRHRNWATHEREPPSWREDAAEGEEPTPMYHVAIDSRPAAQLAVLERVERVEEQRARKLRVEREEREANPLLAAAASAAAGAGEGDSEMLDGSGGPSTPRADLAGRKKIGATQAAKNMSEDVRRRLANNTAARQLGGASTPKWMSLATASNSALNGSPLASRSTEEGDGTPGGSSLPKPRFAPLAGASLGKALPGTPGSKWSGLGPSSFASSSTPTGIKSSGWADLGARQRQQEEERRRQLLMVSLPDALHALEMERAAGKGRGSGEKALFRARALGYVGERKREEDEEE</sequence>
<dbReference type="STRING" id="58919.A0A316Z502"/>
<feature type="region of interest" description="Disordered" evidence="9">
    <location>
        <begin position="664"/>
        <end position="749"/>
    </location>
</feature>
<dbReference type="Pfam" id="PF05236">
    <property type="entry name" value="TAF4"/>
    <property type="match status" value="1"/>
</dbReference>
<feature type="region of interest" description="Disordered" evidence="9">
    <location>
        <begin position="157"/>
        <end position="417"/>
    </location>
</feature>
<feature type="compositionally biased region" description="Low complexity" evidence="9">
    <location>
        <begin position="402"/>
        <end position="415"/>
    </location>
</feature>
<comment type="subcellular location">
    <subcellularLocation>
        <location evidence="1">Nucleus</location>
    </subcellularLocation>
</comment>
<dbReference type="AlphaFoldDB" id="A0A316Z502"/>
<comment type="function">
    <text evidence="7">Functions as a component of the DNA-binding general transcription factor complex TFIID. Binding of TFIID to a promoter (with or without TATA element) is the initial step in pre-initiation complex (PIC) formation. TFIID plays a key role in the regulation of gene expression by RNA polymerase II through different activities such as transcription activator interaction, core promoter recognition and selectivity, TFIIA and TFIIB interaction, chromatin modification (histone acetylation by TAF1), facilitation of DNA opening and initiation of transcription.</text>
</comment>
<keyword evidence="6" id="KW-0539">Nucleus</keyword>
<gene>
    <name evidence="11" type="ORF">FA09DRAFT_331628</name>
</gene>
<feature type="compositionally biased region" description="Low complexity" evidence="9">
    <location>
        <begin position="202"/>
        <end position="227"/>
    </location>
</feature>
<evidence type="ECO:0000256" key="2">
    <source>
        <dbReference type="ARBA" id="ARBA00006178"/>
    </source>
</evidence>
<dbReference type="GO" id="GO:0005669">
    <property type="term" value="C:transcription factor TFIID complex"/>
    <property type="evidence" value="ECO:0007669"/>
    <property type="project" value="InterPro"/>
</dbReference>
<dbReference type="GO" id="GO:0003677">
    <property type="term" value="F:DNA binding"/>
    <property type="evidence" value="ECO:0007669"/>
    <property type="project" value="TreeGrafter"/>
</dbReference>
<keyword evidence="12" id="KW-1185">Reference proteome</keyword>
<dbReference type="Proteomes" id="UP000245946">
    <property type="component" value="Unassembled WGS sequence"/>
</dbReference>
<dbReference type="EMBL" id="KZ819301">
    <property type="protein sequence ID" value="PWN96038.1"/>
    <property type="molecule type" value="Genomic_DNA"/>
</dbReference>
<comment type="similarity">
    <text evidence="2">Belongs to the TAF4 family.</text>
</comment>
<dbReference type="PANTHER" id="PTHR15138:SF14">
    <property type="entry name" value="TRANSCRIPTION INITIATION FACTOR TFIID SUBUNIT 4"/>
    <property type="match status" value="1"/>
</dbReference>
<evidence type="ECO:0000256" key="4">
    <source>
        <dbReference type="ARBA" id="ARBA00023015"/>
    </source>
</evidence>
<dbReference type="GeneID" id="37270649"/>